<gene>
    <name evidence="1" type="ORF">DI536_13480</name>
</gene>
<accession>A0A2W5VRV2</accession>
<proteinExistence type="predicted"/>
<dbReference type="AlphaFoldDB" id="A0A2W5VRV2"/>
<evidence type="ECO:0000313" key="1">
    <source>
        <dbReference type="EMBL" id="PZR13291.1"/>
    </source>
</evidence>
<name>A0A2W5VRV2_9BACT</name>
<protein>
    <submittedName>
        <fullName evidence="1">Uncharacterized protein</fullName>
    </submittedName>
</protein>
<sequence length="126" mass="13076">MSPRSHSRAFVTALLLLVQGLSLLHLAVETHTLGQDGAIHDIPSLLADAHDSTDPHLCAPEADAHVAPLSTGCAVIASWRAAVEAPTPVSVELAVTAPPRSTPLPVMHVAQQDVLSRAPKLSPPAV</sequence>
<dbReference type="Proteomes" id="UP000249061">
    <property type="component" value="Unassembled WGS sequence"/>
</dbReference>
<organism evidence="1 2">
    <name type="scientific">Archangium gephyra</name>
    <dbReference type="NCBI Taxonomy" id="48"/>
    <lineage>
        <taxon>Bacteria</taxon>
        <taxon>Pseudomonadati</taxon>
        <taxon>Myxococcota</taxon>
        <taxon>Myxococcia</taxon>
        <taxon>Myxococcales</taxon>
        <taxon>Cystobacterineae</taxon>
        <taxon>Archangiaceae</taxon>
        <taxon>Archangium</taxon>
    </lineage>
</organism>
<reference evidence="1 2" key="1">
    <citation type="submission" date="2017-08" db="EMBL/GenBank/DDBJ databases">
        <title>Infants hospitalized years apart are colonized by the same room-sourced microbial strains.</title>
        <authorList>
            <person name="Brooks B."/>
            <person name="Olm M.R."/>
            <person name="Firek B.A."/>
            <person name="Baker R."/>
            <person name="Thomas B.C."/>
            <person name="Morowitz M.J."/>
            <person name="Banfield J.F."/>
        </authorList>
    </citation>
    <scope>NUCLEOTIDE SEQUENCE [LARGE SCALE GENOMIC DNA]</scope>
    <source>
        <strain evidence="1">S2_003_000_R2_14</strain>
    </source>
</reference>
<dbReference type="EMBL" id="QFQP01000010">
    <property type="protein sequence ID" value="PZR13291.1"/>
    <property type="molecule type" value="Genomic_DNA"/>
</dbReference>
<comment type="caution">
    <text evidence="1">The sequence shown here is derived from an EMBL/GenBank/DDBJ whole genome shotgun (WGS) entry which is preliminary data.</text>
</comment>
<evidence type="ECO:0000313" key="2">
    <source>
        <dbReference type="Proteomes" id="UP000249061"/>
    </source>
</evidence>